<feature type="transmembrane region" description="Helical" evidence="1">
    <location>
        <begin position="60"/>
        <end position="78"/>
    </location>
</feature>
<feature type="transmembrane region" description="Helical" evidence="1">
    <location>
        <begin position="224"/>
        <end position="244"/>
    </location>
</feature>
<accession>A0ABD3VAW1</accession>
<keyword evidence="1" id="KW-0472">Membrane</keyword>
<protein>
    <submittedName>
        <fullName evidence="2">Uncharacterized protein</fullName>
    </submittedName>
</protein>
<gene>
    <name evidence="2" type="ORF">ACJMK2_012758</name>
</gene>
<feature type="transmembrane region" description="Helical" evidence="1">
    <location>
        <begin position="30"/>
        <end position="48"/>
    </location>
</feature>
<feature type="transmembrane region" description="Helical" evidence="1">
    <location>
        <begin position="162"/>
        <end position="181"/>
    </location>
</feature>
<evidence type="ECO:0000313" key="2">
    <source>
        <dbReference type="EMBL" id="KAL3858151.1"/>
    </source>
</evidence>
<evidence type="ECO:0000256" key="1">
    <source>
        <dbReference type="SAM" id="Phobius"/>
    </source>
</evidence>
<dbReference type="Proteomes" id="UP001634394">
    <property type="component" value="Unassembled WGS sequence"/>
</dbReference>
<organism evidence="2 3">
    <name type="scientific">Sinanodonta woodiana</name>
    <name type="common">Chinese pond mussel</name>
    <name type="synonym">Anodonta woodiana</name>
    <dbReference type="NCBI Taxonomy" id="1069815"/>
    <lineage>
        <taxon>Eukaryota</taxon>
        <taxon>Metazoa</taxon>
        <taxon>Spiralia</taxon>
        <taxon>Lophotrochozoa</taxon>
        <taxon>Mollusca</taxon>
        <taxon>Bivalvia</taxon>
        <taxon>Autobranchia</taxon>
        <taxon>Heteroconchia</taxon>
        <taxon>Palaeoheterodonta</taxon>
        <taxon>Unionida</taxon>
        <taxon>Unionoidea</taxon>
        <taxon>Unionidae</taxon>
        <taxon>Unioninae</taxon>
        <taxon>Sinanodonta</taxon>
    </lineage>
</organism>
<dbReference type="EMBL" id="JBJQND010000013">
    <property type="protein sequence ID" value="KAL3858151.1"/>
    <property type="molecule type" value="Genomic_DNA"/>
</dbReference>
<feature type="transmembrane region" description="Helical" evidence="1">
    <location>
        <begin position="193"/>
        <end position="212"/>
    </location>
</feature>
<keyword evidence="1" id="KW-1133">Transmembrane helix</keyword>
<keyword evidence="3" id="KW-1185">Reference proteome</keyword>
<reference evidence="2 3" key="1">
    <citation type="submission" date="2024-11" db="EMBL/GenBank/DDBJ databases">
        <title>Chromosome-level genome assembly of the freshwater bivalve Anodonta woodiana.</title>
        <authorList>
            <person name="Chen X."/>
        </authorList>
    </citation>
    <scope>NUCLEOTIDE SEQUENCE [LARGE SCALE GENOMIC DNA]</scope>
    <source>
        <strain evidence="2">MN2024</strain>
        <tissue evidence="2">Gills</tissue>
    </source>
</reference>
<feature type="transmembrane region" description="Helical" evidence="1">
    <location>
        <begin position="6"/>
        <end position="23"/>
    </location>
</feature>
<proteinExistence type="predicted"/>
<evidence type="ECO:0000313" key="3">
    <source>
        <dbReference type="Proteomes" id="UP001634394"/>
    </source>
</evidence>
<feature type="transmembrane region" description="Helical" evidence="1">
    <location>
        <begin position="256"/>
        <end position="275"/>
    </location>
</feature>
<comment type="caution">
    <text evidence="2">The sequence shown here is derived from an EMBL/GenBank/DDBJ whole genome shotgun (WGS) entry which is preliminary data.</text>
</comment>
<feature type="transmembrane region" description="Helical" evidence="1">
    <location>
        <begin position="122"/>
        <end position="141"/>
    </location>
</feature>
<dbReference type="AlphaFoldDB" id="A0ABD3VAW1"/>
<keyword evidence="1" id="KW-0812">Transmembrane</keyword>
<name>A0ABD3VAW1_SINWO</name>
<sequence>MPNFYDVIRALVLIGAFVFNARLDRKSWMLAESMLVGSYAVGYSLFPGSLVESGGLLESFLVRLFGALMLGKVLLWYLTRRTVDDAVVGTILWSRLMGILILLLVVFQGFWQSKEFPSNKNLWFDLLGFLFLLGNTICYLVRGRYAVGGREQKGPVSIVLRIYFLILFFTGLCCMAFPKVMIPFKPLEKQDVMIMRIIGAVLFGNSIVAWYVPSWRSDENKKAYFISQIITSFLFCVTLAIAFFIEGTFNLREFLILHTAVVPSLVILVGMYFIWKNGKDGNVMQSSYFTRSKSS</sequence>
<feature type="transmembrane region" description="Helical" evidence="1">
    <location>
        <begin position="90"/>
        <end position="110"/>
    </location>
</feature>